<reference evidence="1" key="1">
    <citation type="journal article" date="2015" name="Nature">
        <title>Complex archaea that bridge the gap between prokaryotes and eukaryotes.</title>
        <authorList>
            <person name="Spang A."/>
            <person name="Saw J.H."/>
            <person name="Jorgensen S.L."/>
            <person name="Zaremba-Niedzwiedzka K."/>
            <person name="Martijn J."/>
            <person name="Lind A.E."/>
            <person name="van Eijk R."/>
            <person name="Schleper C."/>
            <person name="Guy L."/>
            <person name="Ettema T.J."/>
        </authorList>
    </citation>
    <scope>NUCLEOTIDE SEQUENCE</scope>
</reference>
<protein>
    <submittedName>
        <fullName evidence="1">Uncharacterized protein</fullName>
    </submittedName>
</protein>
<evidence type="ECO:0000313" key="1">
    <source>
        <dbReference type="EMBL" id="KKM89149.1"/>
    </source>
</evidence>
<organism evidence="1">
    <name type="scientific">marine sediment metagenome</name>
    <dbReference type="NCBI Taxonomy" id="412755"/>
    <lineage>
        <taxon>unclassified sequences</taxon>
        <taxon>metagenomes</taxon>
        <taxon>ecological metagenomes</taxon>
    </lineage>
</organism>
<proteinExistence type="predicted"/>
<accession>A0A0F9L2Y3</accession>
<comment type="caution">
    <text evidence="1">The sequence shown here is derived from an EMBL/GenBank/DDBJ whole genome shotgun (WGS) entry which is preliminary data.</text>
</comment>
<dbReference type="EMBL" id="LAZR01006862">
    <property type="protein sequence ID" value="KKM89149.1"/>
    <property type="molecule type" value="Genomic_DNA"/>
</dbReference>
<sequence>MIKYNAFVQVKEGSKFSSINALYLSQFGIHAEDYVKTAFLVEDSKIKGSLSQYSKDNAKEWKKVFDSVWDKTNIFPVYVFSNADDFLKTFLTFFNDIDSLNKLT</sequence>
<name>A0A0F9L2Y3_9ZZZZ</name>
<gene>
    <name evidence="1" type="ORF">LCGC14_1251590</name>
</gene>
<dbReference type="AlphaFoldDB" id="A0A0F9L2Y3"/>